<organism evidence="1 2">
    <name type="scientific">Terrilactibacillus tamarindi</name>
    <dbReference type="NCBI Taxonomy" id="2599694"/>
    <lineage>
        <taxon>Bacteria</taxon>
        <taxon>Bacillati</taxon>
        <taxon>Bacillota</taxon>
        <taxon>Bacilli</taxon>
        <taxon>Bacillales</taxon>
        <taxon>Bacillaceae</taxon>
        <taxon>Terrilactibacillus</taxon>
    </lineage>
</organism>
<dbReference type="OrthoDB" id="2452521at2"/>
<reference evidence="1 2" key="1">
    <citation type="submission" date="2019-11" db="EMBL/GenBank/DDBJ databases">
        <title>Terrilactibacillus tamarindus sp. nov. BCM23-1 isolated from bark of Tamarindus indica.</title>
        <authorList>
            <person name="Kingkaew E."/>
            <person name="Tanasupawat S."/>
        </authorList>
    </citation>
    <scope>NUCLEOTIDE SEQUENCE [LARGE SCALE GENOMIC DNA]</scope>
    <source>
        <strain evidence="1 2">BCM23-1</strain>
    </source>
</reference>
<evidence type="ECO:0000313" key="2">
    <source>
        <dbReference type="Proteomes" id="UP000440978"/>
    </source>
</evidence>
<evidence type="ECO:0000313" key="1">
    <source>
        <dbReference type="EMBL" id="MTT31132.1"/>
    </source>
</evidence>
<dbReference type="Proteomes" id="UP000440978">
    <property type="component" value="Unassembled WGS sequence"/>
</dbReference>
<sequence length="49" mass="5717">MAKTIVENFNLKKYQKIVVLNMLKGADYLAELTDFDTELKDRSYDVDCL</sequence>
<proteinExistence type="predicted"/>
<comment type="caution">
    <text evidence="1">The sequence shown here is derived from an EMBL/GenBank/DDBJ whole genome shotgun (WGS) entry which is preliminary data.</text>
</comment>
<dbReference type="RefSeq" id="WP_155216951.1">
    <property type="nucleotide sequence ID" value="NZ_WNHB01000004.1"/>
</dbReference>
<accession>A0A6N8CM90</accession>
<protein>
    <submittedName>
        <fullName evidence="1">Uncharacterized protein</fullName>
    </submittedName>
</protein>
<dbReference type="AlphaFoldDB" id="A0A6N8CM90"/>
<name>A0A6N8CM90_9BACI</name>
<keyword evidence="2" id="KW-1185">Reference proteome</keyword>
<dbReference type="EMBL" id="WNHB01000004">
    <property type="protein sequence ID" value="MTT31132.1"/>
    <property type="molecule type" value="Genomic_DNA"/>
</dbReference>
<gene>
    <name evidence="1" type="ORF">GMB86_03775</name>
</gene>